<evidence type="ECO:0000256" key="1">
    <source>
        <dbReference type="SAM" id="Coils"/>
    </source>
</evidence>
<dbReference type="Proteomes" id="UP001454036">
    <property type="component" value="Unassembled WGS sequence"/>
</dbReference>
<comment type="caution">
    <text evidence="2">The sequence shown here is derived from an EMBL/GenBank/DDBJ whole genome shotgun (WGS) entry which is preliminary data.</text>
</comment>
<gene>
    <name evidence="2" type="ORF">LIER_09111</name>
</gene>
<reference evidence="2 3" key="1">
    <citation type="submission" date="2024-01" db="EMBL/GenBank/DDBJ databases">
        <title>The complete chloroplast genome sequence of Lithospermum erythrorhizon: insights into the phylogenetic relationship among Boraginaceae species and the maternal lineages of purple gromwells.</title>
        <authorList>
            <person name="Okada T."/>
            <person name="Watanabe K."/>
        </authorList>
    </citation>
    <scope>NUCLEOTIDE SEQUENCE [LARGE SCALE GENOMIC DNA]</scope>
</reference>
<dbReference type="EMBL" id="BAABME010001527">
    <property type="protein sequence ID" value="GAA0150096.1"/>
    <property type="molecule type" value="Genomic_DNA"/>
</dbReference>
<evidence type="ECO:0000313" key="3">
    <source>
        <dbReference type="Proteomes" id="UP001454036"/>
    </source>
</evidence>
<evidence type="ECO:0000313" key="2">
    <source>
        <dbReference type="EMBL" id="GAA0150096.1"/>
    </source>
</evidence>
<protein>
    <submittedName>
        <fullName evidence="2">Uncharacterized protein</fullName>
    </submittedName>
</protein>
<dbReference type="SUPFAM" id="SSF90257">
    <property type="entry name" value="Myosin rod fragments"/>
    <property type="match status" value="1"/>
</dbReference>
<organism evidence="2 3">
    <name type="scientific">Lithospermum erythrorhizon</name>
    <name type="common">Purple gromwell</name>
    <name type="synonym">Lithospermum officinale var. erythrorhizon</name>
    <dbReference type="NCBI Taxonomy" id="34254"/>
    <lineage>
        <taxon>Eukaryota</taxon>
        <taxon>Viridiplantae</taxon>
        <taxon>Streptophyta</taxon>
        <taxon>Embryophyta</taxon>
        <taxon>Tracheophyta</taxon>
        <taxon>Spermatophyta</taxon>
        <taxon>Magnoliopsida</taxon>
        <taxon>eudicotyledons</taxon>
        <taxon>Gunneridae</taxon>
        <taxon>Pentapetalae</taxon>
        <taxon>asterids</taxon>
        <taxon>lamiids</taxon>
        <taxon>Boraginales</taxon>
        <taxon>Boraginaceae</taxon>
        <taxon>Boraginoideae</taxon>
        <taxon>Lithospermeae</taxon>
        <taxon>Lithospermum</taxon>
    </lineage>
</organism>
<keyword evidence="3" id="KW-1185">Reference proteome</keyword>
<accession>A0AAV3PHD1</accession>
<feature type="coiled-coil region" evidence="1">
    <location>
        <begin position="9"/>
        <end position="89"/>
    </location>
</feature>
<sequence length="96" mass="10783">MCLWLVLEVEKVENSLANLADEKSSLEERLNEALSRADNAESKYQDLLAVCDSLIQSKTDLSNRYEADVAALKRSLEESQQTSRDLKAQVDSSQFS</sequence>
<dbReference type="AlphaFoldDB" id="A0AAV3PHD1"/>
<keyword evidence="1" id="KW-0175">Coiled coil</keyword>
<name>A0AAV3PHD1_LITER</name>
<proteinExistence type="predicted"/>